<sequence length="215" mass="23502">MKLSFMKSTWESANKGTSVMLMSNVALALALGAMVVDKLTDHERLVLVPPYIDKAVKVGWKSADADYLKSFGLYFATLSANVSPKNVTFVADSLSGMVSARIYPEVRKKLLVLAEDPVFKANGGSVRFEPDRVVFEADTSKVFVSGNMTTQTAGGRQESAALTYEMRIEMQAGRPLVDALTHYPGNQPHTLKWLEGNPKAAEDAKVALQVKETQE</sequence>
<reference evidence="1 2" key="1">
    <citation type="submission" date="2017-05" db="EMBL/GenBank/DDBJ databases">
        <authorList>
            <person name="Varghese N."/>
            <person name="Submissions S."/>
        </authorList>
    </citation>
    <scope>NUCLEOTIDE SEQUENCE [LARGE SCALE GENOMIC DNA]</scope>
    <source>
        <strain evidence="1 2">DSM 26001</strain>
    </source>
</reference>
<dbReference type="EMBL" id="FXUL01000018">
    <property type="protein sequence ID" value="SMP72517.1"/>
    <property type="molecule type" value="Genomic_DNA"/>
</dbReference>
<proteinExistence type="predicted"/>
<gene>
    <name evidence="1" type="ORF">SAMN06295970_11853</name>
</gene>
<dbReference type="Proteomes" id="UP001158049">
    <property type="component" value="Unassembled WGS sequence"/>
</dbReference>
<keyword evidence="2" id="KW-1185">Reference proteome</keyword>
<dbReference type="Pfam" id="PF05309">
    <property type="entry name" value="TraE"/>
    <property type="match status" value="1"/>
</dbReference>
<evidence type="ECO:0000313" key="1">
    <source>
        <dbReference type="EMBL" id="SMP72517.1"/>
    </source>
</evidence>
<protein>
    <submittedName>
        <fullName evidence="1">Conjugal transfer pilus assembly protein TraE</fullName>
    </submittedName>
</protein>
<organism evidence="1 2">
    <name type="scientific">Noviherbaspirillum suwonense</name>
    <dbReference type="NCBI Taxonomy" id="1224511"/>
    <lineage>
        <taxon>Bacteria</taxon>
        <taxon>Pseudomonadati</taxon>
        <taxon>Pseudomonadota</taxon>
        <taxon>Betaproteobacteria</taxon>
        <taxon>Burkholderiales</taxon>
        <taxon>Oxalobacteraceae</taxon>
        <taxon>Noviherbaspirillum</taxon>
    </lineage>
</organism>
<name>A0ABY1QJI8_9BURK</name>
<comment type="caution">
    <text evidence="1">The sequence shown here is derived from an EMBL/GenBank/DDBJ whole genome shotgun (WGS) entry which is preliminary data.</text>
</comment>
<dbReference type="RefSeq" id="WP_283444105.1">
    <property type="nucleotide sequence ID" value="NZ_FXUL01000018.1"/>
</dbReference>
<accession>A0ABY1QJI8</accession>
<evidence type="ECO:0000313" key="2">
    <source>
        <dbReference type="Proteomes" id="UP001158049"/>
    </source>
</evidence>
<dbReference type="InterPro" id="IPR007973">
    <property type="entry name" value="Pilus_assembly_TraE"/>
</dbReference>